<dbReference type="AlphaFoldDB" id="A0A511YDW6"/>
<proteinExistence type="predicted"/>
<accession>A0A511YDW6</accession>
<name>A0A511YDW6_9FLAO</name>
<evidence type="ECO:0000313" key="1">
    <source>
        <dbReference type="EMBL" id="GEN73394.1"/>
    </source>
</evidence>
<dbReference type="Proteomes" id="UP000321150">
    <property type="component" value="Unassembled WGS sequence"/>
</dbReference>
<reference evidence="1 2" key="1">
    <citation type="submission" date="2019-07" db="EMBL/GenBank/DDBJ databases">
        <title>Whole genome shotgun sequence of Chryseobacterium lathyri NBRC 105250.</title>
        <authorList>
            <person name="Hosoyama A."/>
            <person name="Uohara A."/>
            <person name="Ohji S."/>
            <person name="Ichikawa N."/>
        </authorList>
    </citation>
    <scope>NUCLEOTIDE SEQUENCE [LARGE SCALE GENOMIC DNA]</scope>
    <source>
        <strain evidence="1 2">NBRC 105250</strain>
    </source>
</reference>
<sequence length="180" mass="20906">MKILTLIFFLIFFTSCSNKETAKETNLQQVKYSFENILDYGNKDTLFIKSQFEDCGEWGGHNELIKIYRSERKIKLAYIKYKVDNCGERNNMGSIIQKKDITENLILSHSQQLGLMNYINALMKSRFLDKEISNSGNSFALSNVKGDLRFSYYGDHSLPLNNYNDLMAILKFPKVVIQNR</sequence>
<protein>
    <recommendedName>
        <fullName evidence="3">Lipoprotein</fullName>
    </recommendedName>
</protein>
<dbReference type="PROSITE" id="PS51257">
    <property type="entry name" value="PROKAR_LIPOPROTEIN"/>
    <property type="match status" value="1"/>
</dbReference>
<evidence type="ECO:0008006" key="3">
    <source>
        <dbReference type="Google" id="ProtNLM"/>
    </source>
</evidence>
<evidence type="ECO:0000313" key="2">
    <source>
        <dbReference type="Proteomes" id="UP000321150"/>
    </source>
</evidence>
<comment type="caution">
    <text evidence="1">The sequence shown here is derived from an EMBL/GenBank/DDBJ whole genome shotgun (WGS) entry which is preliminary data.</text>
</comment>
<organism evidence="1 2">
    <name type="scientific">Chryseobacterium lathyri</name>
    <dbReference type="NCBI Taxonomy" id="395933"/>
    <lineage>
        <taxon>Bacteria</taxon>
        <taxon>Pseudomonadati</taxon>
        <taxon>Bacteroidota</taxon>
        <taxon>Flavobacteriia</taxon>
        <taxon>Flavobacteriales</taxon>
        <taxon>Weeksellaceae</taxon>
        <taxon>Chryseobacterium group</taxon>
        <taxon>Chryseobacterium</taxon>
    </lineage>
</organism>
<dbReference type="OrthoDB" id="881550at2"/>
<gene>
    <name evidence="1" type="ORF">CLA01_34660</name>
</gene>
<dbReference type="EMBL" id="BJYI01000014">
    <property type="protein sequence ID" value="GEN73394.1"/>
    <property type="molecule type" value="Genomic_DNA"/>
</dbReference>
<dbReference type="RefSeq" id="WP_111955486.1">
    <property type="nucleotide sequence ID" value="NZ_BJYI01000014.1"/>
</dbReference>